<evidence type="ECO:0008006" key="5">
    <source>
        <dbReference type="Google" id="ProtNLM"/>
    </source>
</evidence>
<evidence type="ECO:0000256" key="1">
    <source>
        <dbReference type="ARBA" id="ARBA00022729"/>
    </source>
</evidence>
<sequence>MVAGFVLCCLFMQARAVAGPDFNGDGTSDVLWRQADGQPILWLMNGLATPVRQPIGIVAGSGASILGTGNFDGAGDTEILWVTSDGLPFIWIVSGGQFAYQCNLEQAMVTPGSAFLGIGDIDGDGKSDVLWLGPDGTVNAWLTDGCYGGSWVALGSAPASASAVAVADFYGTGNADLLWSTPSGYLLWQLGEGGILSTSELDPAIPFGWQLAKTADFDGDGKADLLWRLPDGSLSLSYMDGPSHSDAALTHANTDDIFFDGFENGGAIAGSTSLPSNWQVVDVGDYNGDGHTDILFTSDLGYSQIWKMSGALVQSTYLLPPTPDMPYPGTTGWVLPLDRPVVTQVNGQVSVTWPSLPNIQNYAVYASAQNNPTATGNALTVDGTTLSYARSAPAFAAARYFSVSTNIFGLQTPPSPEAYLLDFDQVDLGYAGPMAITDINGDGCIDILGALGDCHGGFTLAPEAGMGLSALRANGRVWRDLRVADFNGDGIDDVIANVYSYGGDANSRVLLFRGIGNGQFVEDMAFTALGLGGYGETIVVADFDNDGSLDIFLPKYSQCPYCTSADHNYLLINDGHGNFTDMSVSSGVAATQSVYLRPEGAQAADIDGDGRIDLYVGSRLFMNRTTQRGQPVFVDEAAIRGLQPQFDEGAKFIDWNNDGNLDMVLQVPWSGPQIWQSNGYSFQLVDVMPADVAYNQSYGMNAADLDGDGRPDLVVGGGCSTGADDSCLLATGAHSQPKLLLNRTDRYVLSDFYDDGYSSDNNRPWNDLQTFADFDGSGTMDIVSRFPGADSDSGTPSGVIDTKILLNRAGTSRVIHVTVLGPNGERNQFGRVVRVRPMAKPGFVMTDVIDGGSGYMANTPYTLQFAAPWLGAYAIDVRLSDRQVNVAAEAGQNVTIYADGRVFGAASAPRVTLMSPPKQ</sequence>
<dbReference type="RefSeq" id="WP_343790135.1">
    <property type="nucleotide sequence ID" value="NZ_BAAAEU010000007.1"/>
</dbReference>
<dbReference type="EMBL" id="BAAAEU010000007">
    <property type="protein sequence ID" value="GAA0714577.1"/>
    <property type="molecule type" value="Genomic_DNA"/>
</dbReference>
<accession>A0ABN1IIH5</accession>
<proteinExistence type="predicted"/>
<keyword evidence="1 2" id="KW-0732">Signal</keyword>
<feature type="chain" id="PRO_5045154121" description="VCBS repeat-containing protein" evidence="2">
    <location>
        <begin position="19"/>
        <end position="919"/>
    </location>
</feature>
<feature type="signal peptide" evidence="2">
    <location>
        <begin position="1"/>
        <end position="18"/>
    </location>
</feature>
<dbReference type="Gene3D" id="2.130.10.130">
    <property type="entry name" value="Integrin alpha, N-terminal"/>
    <property type="match status" value="2"/>
</dbReference>
<evidence type="ECO:0000256" key="2">
    <source>
        <dbReference type="SAM" id="SignalP"/>
    </source>
</evidence>
<evidence type="ECO:0000313" key="4">
    <source>
        <dbReference type="Proteomes" id="UP001501523"/>
    </source>
</evidence>
<organism evidence="3 4">
    <name type="scientific">Dokdonella soli</name>
    <dbReference type="NCBI Taxonomy" id="529810"/>
    <lineage>
        <taxon>Bacteria</taxon>
        <taxon>Pseudomonadati</taxon>
        <taxon>Pseudomonadota</taxon>
        <taxon>Gammaproteobacteria</taxon>
        <taxon>Lysobacterales</taxon>
        <taxon>Rhodanobacteraceae</taxon>
        <taxon>Dokdonella</taxon>
    </lineage>
</organism>
<dbReference type="InterPro" id="IPR028994">
    <property type="entry name" value="Integrin_alpha_N"/>
</dbReference>
<evidence type="ECO:0000313" key="3">
    <source>
        <dbReference type="EMBL" id="GAA0714577.1"/>
    </source>
</evidence>
<gene>
    <name evidence="3" type="ORF">GCM10009105_19260</name>
</gene>
<comment type="caution">
    <text evidence="3">The sequence shown here is derived from an EMBL/GenBank/DDBJ whole genome shotgun (WGS) entry which is preliminary data.</text>
</comment>
<reference evidence="3 4" key="1">
    <citation type="journal article" date="2019" name="Int. J. Syst. Evol. Microbiol.">
        <title>The Global Catalogue of Microorganisms (GCM) 10K type strain sequencing project: providing services to taxonomists for standard genome sequencing and annotation.</title>
        <authorList>
            <consortium name="The Broad Institute Genomics Platform"/>
            <consortium name="The Broad Institute Genome Sequencing Center for Infectious Disease"/>
            <person name="Wu L."/>
            <person name="Ma J."/>
        </authorList>
    </citation>
    <scope>NUCLEOTIDE SEQUENCE [LARGE SCALE GENOMIC DNA]</scope>
    <source>
        <strain evidence="3 4">JCM 15421</strain>
    </source>
</reference>
<dbReference type="Proteomes" id="UP001501523">
    <property type="component" value="Unassembled WGS sequence"/>
</dbReference>
<keyword evidence="4" id="KW-1185">Reference proteome</keyword>
<dbReference type="PANTHER" id="PTHR46580:SF2">
    <property type="entry name" value="MAM DOMAIN-CONTAINING PROTEIN"/>
    <property type="match status" value="1"/>
</dbReference>
<dbReference type="Pfam" id="PF13517">
    <property type="entry name" value="FG-GAP_3"/>
    <property type="match status" value="3"/>
</dbReference>
<dbReference type="PANTHER" id="PTHR46580">
    <property type="entry name" value="SENSOR KINASE-RELATED"/>
    <property type="match status" value="1"/>
</dbReference>
<dbReference type="Pfam" id="PF01839">
    <property type="entry name" value="FG-GAP"/>
    <property type="match status" value="1"/>
</dbReference>
<protein>
    <recommendedName>
        <fullName evidence="5">VCBS repeat-containing protein</fullName>
    </recommendedName>
</protein>
<dbReference type="InterPro" id="IPR013517">
    <property type="entry name" value="FG-GAP"/>
</dbReference>
<dbReference type="SUPFAM" id="SSF69318">
    <property type="entry name" value="Integrin alpha N-terminal domain"/>
    <property type="match status" value="3"/>
</dbReference>
<name>A0ABN1IIH5_9GAMM</name>